<name>A0A2Z7BD05_9LAMI</name>
<dbReference type="Proteomes" id="UP000250235">
    <property type="component" value="Unassembled WGS sequence"/>
</dbReference>
<gene>
    <name evidence="2" type="ORF">F511_03646</name>
</gene>
<feature type="region of interest" description="Disordered" evidence="1">
    <location>
        <begin position="17"/>
        <end position="37"/>
    </location>
</feature>
<evidence type="ECO:0000256" key="1">
    <source>
        <dbReference type="SAM" id="MobiDB-lite"/>
    </source>
</evidence>
<keyword evidence="3" id="KW-1185">Reference proteome</keyword>
<sequence length="181" mass="20513">MLESLVVSPFLLTRTRGSRSEQIGSHLTGITPKTPHCVHTENTEHRASYNEGEQHVCVHGEQQNTGLVYDEAAQRGDKDIRVTKKRGGGGIRVTRRERGSCIHCSDGFFSICQRTHHGLIKRVKLLMWGRYEGPTKIHVTRYVVRSGCYICHAPRSRGVMSGQQDALPNWQWSIRAKMEAY</sequence>
<accession>A0A2Z7BD05</accession>
<proteinExistence type="predicted"/>
<reference evidence="2 3" key="1">
    <citation type="journal article" date="2015" name="Proc. Natl. Acad. Sci. U.S.A.">
        <title>The resurrection genome of Boea hygrometrica: A blueprint for survival of dehydration.</title>
        <authorList>
            <person name="Xiao L."/>
            <person name="Yang G."/>
            <person name="Zhang L."/>
            <person name="Yang X."/>
            <person name="Zhao S."/>
            <person name="Ji Z."/>
            <person name="Zhou Q."/>
            <person name="Hu M."/>
            <person name="Wang Y."/>
            <person name="Chen M."/>
            <person name="Xu Y."/>
            <person name="Jin H."/>
            <person name="Xiao X."/>
            <person name="Hu G."/>
            <person name="Bao F."/>
            <person name="Hu Y."/>
            <person name="Wan P."/>
            <person name="Li L."/>
            <person name="Deng X."/>
            <person name="Kuang T."/>
            <person name="Xiang C."/>
            <person name="Zhu J.K."/>
            <person name="Oliver M.J."/>
            <person name="He Y."/>
        </authorList>
    </citation>
    <scope>NUCLEOTIDE SEQUENCE [LARGE SCALE GENOMIC DNA]</scope>
    <source>
        <strain evidence="3">cv. XS01</strain>
    </source>
</reference>
<organism evidence="2 3">
    <name type="scientific">Dorcoceras hygrometricum</name>
    <dbReference type="NCBI Taxonomy" id="472368"/>
    <lineage>
        <taxon>Eukaryota</taxon>
        <taxon>Viridiplantae</taxon>
        <taxon>Streptophyta</taxon>
        <taxon>Embryophyta</taxon>
        <taxon>Tracheophyta</taxon>
        <taxon>Spermatophyta</taxon>
        <taxon>Magnoliopsida</taxon>
        <taxon>eudicotyledons</taxon>
        <taxon>Gunneridae</taxon>
        <taxon>Pentapetalae</taxon>
        <taxon>asterids</taxon>
        <taxon>lamiids</taxon>
        <taxon>Lamiales</taxon>
        <taxon>Gesneriaceae</taxon>
        <taxon>Didymocarpoideae</taxon>
        <taxon>Trichosporeae</taxon>
        <taxon>Loxocarpinae</taxon>
        <taxon>Dorcoceras</taxon>
    </lineage>
</organism>
<dbReference type="EMBL" id="KV006883">
    <property type="protein sequence ID" value="KZV32363.1"/>
    <property type="molecule type" value="Genomic_DNA"/>
</dbReference>
<protein>
    <submittedName>
        <fullName evidence="2">Uncharacterized protein</fullName>
    </submittedName>
</protein>
<dbReference type="AlphaFoldDB" id="A0A2Z7BD05"/>
<evidence type="ECO:0000313" key="3">
    <source>
        <dbReference type="Proteomes" id="UP000250235"/>
    </source>
</evidence>
<evidence type="ECO:0000313" key="2">
    <source>
        <dbReference type="EMBL" id="KZV32363.1"/>
    </source>
</evidence>